<evidence type="ECO:0000313" key="7">
    <source>
        <dbReference type="EMBL" id="ODV82581.1"/>
    </source>
</evidence>
<dbReference type="EMBL" id="KV453880">
    <property type="protein sequence ID" value="ODV82581.1"/>
    <property type="molecule type" value="Genomic_DNA"/>
</dbReference>
<evidence type="ECO:0000256" key="4">
    <source>
        <dbReference type="PROSITE-ProRule" id="PRU00175"/>
    </source>
</evidence>
<dbReference type="SUPFAM" id="SSF57850">
    <property type="entry name" value="RING/U-box"/>
    <property type="match status" value="1"/>
</dbReference>
<dbReference type="GO" id="GO:0061630">
    <property type="term" value="F:ubiquitin protein ligase activity"/>
    <property type="evidence" value="ECO:0007669"/>
    <property type="project" value="TreeGrafter"/>
</dbReference>
<dbReference type="Gene3D" id="3.30.40.10">
    <property type="entry name" value="Zinc/RING finger domain, C3HC4 (zinc finger)"/>
    <property type="match status" value="1"/>
</dbReference>
<dbReference type="OrthoDB" id="8062037at2759"/>
<dbReference type="InterPro" id="IPR013083">
    <property type="entry name" value="Znf_RING/FYVE/PHD"/>
</dbReference>
<dbReference type="STRING" id="983967.A0A1E4SSW7"/>
<evidence type="ECO:0000313" key="8">
    <source>
        <dbReference type="Proteomes" id="UP000094801"/>
    </source>
</evidence>
<keyword evidence="1" id="KW-0479">Metal-binding</keyword>
<name>A0A1E4SSW7_9ASCO</name>
<dbReference type="PANTHER" id="PTHR15710:SF243">
    <property type="entry name" value="E3 UBIQUITIN-PROTEIN LIGASE PRAJA-2 ISOFORM X1"/>
    <property type="match status" value="1"/>
</dbReference>
<keyword evidence="2 4" id="KW-0863">Zinc-finger</keyword>
<keyword evidence="3" id="KW-0862">Zinc</keyword>
<keyword evidence="8" id="KW-1185">Reference proteome</keyword>
<dbReference type="GO" id="GO:0008270">
    <property type="term" value="F:zinc ion binding"/>
    <property type="evidence" value="ECO:0007669"/>
    <property type="project" value="UniProtKB-KW"/>
</dbReference>
<evidence type="ECO:0000256" key="1">
    <source>
        <dbReference type="ARBA" id="ARBA00022723"/>
    </source>
</evidence>
<protein>
    <recommendedName>
        <fullName evidence="6">RING-type domain-containing protein</fullName>
    </recommendedName>
</protein>
<evidence type="ECO:0000259" key="6">
    <source>
        <dbReference type="PROSITE" id="PS50089"/>
    </source>
</evidence>
<dbReference type="PROSITE" id="PS50089">
    <property type="entry name" value="ZF_RING_2"/>
    <property type="match status" value="1"/>
</dbReference>
<accession>A0A1E4SSW7</accession>
<dbReference type="InterPro" id="IPR001841">
    <property type="entry name" value="Znf_RING"/>
</dbReference>
<reference evidence="8" key="1">
    <citation type="submission" date="2016-04" db="EMBL/GenBank/DDBJ databases">
        <title>Comparative genomics of biotechnologically important yeasts.</title>
        <authorList>
            <consortium name="DOE Joint Genome Institute"/>
            <person name="Riley R."/>
            <person name="Haridas S."/>
            <person name="Wolfe K.H."/>
            <person name="Lopes M.R."/>
            <person name="Hittinger C.T."/>
            <person name="Goker M."/>
            <person name="Salamov A."/>
            <person name="Wisecaver J."/>
            <person name="Long T.M."/>
            <person name="Aerts A.L."/>
            <person name="Barry K."/>
            <person name="Choi C."/>
            <person name="Clum A."/>
            <person name="Coughlan A.Y."/>
            <person name="Deshpande S."/>
            <person name="Douglass A.P."/>
            <person name="Hanson S.J."/>
            <person name="Klenk H.-P."/>
            <person name="Labutti K."/>
            <person name="Lapidus A."/>
            <person name="Lindquist E."/>
            <person name="Lipzen A."/>
            <person name="Meier-Kolthoff J.P."/>
            <person name="Ohm R.A."/>
            <person name="Otillar R.P."/>
            <person name="Pangilinan J."/>
            <person name="Peng Y."/>
            <person name="Rokas A."/>
            <person name="Rosa C.A."/>
            <person name="Scheuner C."/>
            <person name="Sibirny A.A."/>
            <person name="Slot J.C."/>
            <person name="Stielow J.B."/>
            <person name="Sun H."/>
            <person name="Kurtzman C.P."/>
            <person name="Blackwell M."/>
            <person name="Grigoriev I.V."/>
            <person name="Jeffries T.W."/>
        </authorList>
    </citation>
    <scope>NUCLEOTIDE SEQUENCE [LARGE SCALE GENOMIC DNA]</scope>
    <source>
        <strain evidence="8">NRRL YB-2248</strain>
    </source>
</reference>
<feature type="region of interest" description="Disordered" evidence="5">
    <location>
        <begin position="1"/>
        <end position="31"/>
    </location>
</feature>
<feature type="compositionally biased region" description="Low complexity" evidence="5">
    <location>
        <begin position="15"/>
        <end position="31"/>
    </location>
</feature>
<organism evidence="7 8">
    <name type="scientific">[Candida] arabinofermentans NRRL YB-2248</name>
    <dbReference type="NCBI Taxonomy" id="983967"/>
    <lineage>
        <taxon>Eukaryota</taxon>
        <taxon>Fungi</taxon>
        <taxon>Dikarya</taxon>
        <taxon>Ascomycota</taxon>
        <taxon>Saccharomycotina</taxon>
        <taxon>Pichiomycetes</taxon>
        <taxon>Pichiales</taxon>
        <taxon>Pichiaceae</taxon>
        <taxon>Ogataea</taxon>
        <taxon>Ogataea/Candida clade</taxon>
    </lineage>
</organism>
<dbReference type="PANTHER" id="PTHR15710">
    <property type="entry name" value="E3 UBIQUITIN-PROTEIN LIGASE PRAJA"/>
    <property type="match status" value="1"/>
</dbReference>
<evidence type="ECO:0000256" key="2">
    <source>
        <dbReference type="ARBA" id="ARBA00022771"/>
    </source>
</evidence>
<dbReference type="GO" id="GO:0005737">
    <property type="term" value="C:cytoplasm"/>
    <property type="evidence" value="ECO:0007669"/>
    <property type="project" value="TreeGrafter"/>
</dbReference>
<proteinExistence type="predicted"/>
<sequence>MSAYSEDYGLDEQDQTQSQTSRQSQGTNGQTSHMLQTAIEGFLGNSNSSERRLFAQMYHELSRTSQSGSGSQEEPSNQVNLQLLQSMLHPDSNFDPQHDIMMLGDDSINGGKGINEEFLDTLDRVPIKKIPIDKCCPICTTDFHSEKYPLVVELPCNQKHYFDLDCIAPWLKLNRTCPLCRVDVTVGKKKEEIVDSEVEEEDWDMYG</sequence>
<dbReference type="Pfam" id="PF13639">
    <property type="entry name" value="zf-RING_2"/>
    <property type="match status" value="1"/>
</dbReference>
<evidence type="ECO:0000256" key="5">
    <source>
        <dbReference type="SAM" id="MobiDB-lite"/>
    </source>
</evidence>
<dbReference type="GO" id="GO:0016567">
    <property type="term" value="P:protein ubiquitination"/>
    <property type="evidence" value="ECO:0007669"/>
    <property type="project" value="TreeGrafter"/>
</dbReference>
<evidence type="ECO:0000256" key="3">
    <source>
        <dbReference type="ARBA" id="ARBA00022833"/>
    </source>
</evidence>
<gene>
    <name evidence="7" type="ORF">CANARDRAFT_30733</name>
</gene>
<dbReference type="Proteomes" id="UP000094801">
    <property type="component" value="Unassembled WGS sequence"/>
</dbReference>
<dbReference type="AlphaFoldDB" id="A0A1E4SSW7"/>
<feature type="domain" description="RING-type" evidence="6">
    <location>
        <begin position="136"/>
        <end position="181"/>
    </location>
</feature>